<dbReference type="InterPro" id="IPR050570">
    <property type="entry name" value="Cell_wall_metabolism_enzyme"/>
</dbReference>
<dbReference type="PANTHER" id="PTHR21666">
    <property type="entry name" value="PEPTIDASE-RELATED"/>
    <property type="match status" value="1"/>
</dbReference>
<keyword evidence="3" id="KW-0378">Hydrolase</keyword>
<proteinExistence type="predicted"/>
<evidence type="ECO:0000259" key="2">
    <source>
        <dbReference type="Pfam" id="PF18421"/>
    </source>
</evidence>
<dbReference type="PROSITE" id="PS51318">
    <property type="entry name" value="TAT"/>
    <property type="match status" value="1"/>
</dbReference>
<dbReference type="CDD" id="cd12797">
    <property type="entry name" value="M23_peptidase"/>
    <property type="match status" value="1"/>
</dbReference>
<comment type="caution">
    <text evidence="3">The sequence shown here is derived from an EMBL/GenBank/DDBJ whole genome shotgun (WGS) entry which is preliminary data.</text>
</comment>
<protein>
    <submittedName>
        <fullName evidence="3">Murein DD-endopeptidase MepM/ murein hydrolase activator NlpD</fullName>
    </submittedName>
</protein>
<feature type="domain" description="Peptidase family M23 N-terminal" evidence="2">
    <location>
        <begin position="39"/>
        <end position="98"/>
    </location>
</feature>
<reference evidence="3 4" key="1">
    <citation type="submission" date="2020-05" db="EMBL/GenBank/DDBJ databases">
        <title>Genomic Encyclopedia of Type Strains, Phase IV (KMG-V): Genome sequencing to study the core and pangenomes of soil and plant-associated prokaryotes.</title>
        <authorList>
            <person name="Whitman W."/>
        </authorList>
    </citation>
    <scope>NUCLEOTIDE SEQUENCE [LARGE SCALE GENOMIC DNA]</scope>
    <source>
        <strain evidence="3 4">C29</strain>
    </source>
</reference>
<dbReference type="PANTHER" id="PTHR21666:SF285">
    <property type="entry name" value="M23 FAMILY METALLOPEPTIDASE"/>
    <property type="match status" value="1"/>
</dbReference>
<feature type="domain" description="M23ase beta-sheet core" evidence="1">
    <location>
        <begin position="184"/>
        <end position="278"/>
    </location>
</feature>
<accession>A0ABX2FYS0</accession>
<dbReference type="EMBL" id="JABSNM010000003">
    <property type="protein sequence ID" value="NRT55168.1"/>
    <property type="molecule type" value="Genomic_DNA"/>
</dbReference>
<dbReference type="Proteomes" id="UP001516061">
    <property type="component" value="Unassembled WGS sequence"/>
</dbReference>
<organism evidence="3 4">
    <name type="scientific">Sphaerotilus uruguayifluvii</name>
    <dbReference type="NCBI Taxonomy" id="2735897"/>
    <lineage>
        <taxon>Bacteria</taxon>
        <taxon>Pseudomonadati</taxon>
        <taxon>Pseudomonadota</taxon>
        <taxon>Betaproteobacteria</taxon>
        <taxon>Burkholderiales</taxon>
        <taxon>Sphaerotilaceae</taxon>
        <taxon>Sphaerotilus</taxon>
    </lineage>
</organism>
<evidence type="ECO:0000313" key="3">
    <source>
        <dbReference type="EMBL" id="NRT55168.1"/>
    </source>
</evidence>
<gene>
    <name evidence="3" type="ORF">HNQ01_000878</name>
</gene>
<dbReference type="InterPro" id="IPR040487">
    <property type="entry name" value="Peptidase_M23_N"/>
</dbReference>
<name>A0ABX2FYS0_9BURK</name>
<dbReference type="SUPFAM" id="SSF51261">
    <property type="entry name" value="Duplicated hybrid motif"/>
    <property type="match status" value="1"/>
</dbReference>
<dbReference type="GO" id="GO:0016787">
    <property type="term" value="F:hydrolase activity"/>
    <property type="evidence" value="ECO:0007669"/>
    <property type="project" value="UniProtKB-KW"/>
</dbReference>
<evidence type="ECO:0000313" key="4">
    <source>
        <dbReference type="Proteomes" id="UP001516061"/>
    </source>
</evidence>
<keyword evidence="4" id="KW-1185">Reference proteome</keyword>
<dbReference type="Pfam" id="PF01551">
    <property type="entry name" value="Peptidase_M23"/>
    <property type="match status" value="1"/>
</dbReference>
<sequence length="287" mass="30834">MSARRDWLRRALGGGAGLALGWTGARAQPVAVLELPQEHAVPGGVVLIPLGPAAQMPRAEHQGVPLLVVGDPIAWTAVLGLALAAAPGAGEIVVRRDDRPPERLPYRVAPHRYAEQRLTVAPRHVELSPADLARHERERERQAQIVARFSRPLPVTLRMRAPVGGPRSSSFGLRRIFNGQPRNPHSGMDIAAPTGTPVVAPLDGEVVDVADYFFNGRTVWLDHGGGLLSMFCHLSAEHVRPGDRVRTGERVADVGATGRVTGPHLHWSVSLNRAMVDPALFLAGSTD</sequence>
<dbReference type="InterPro" id="IPR016047">
    <property type="entry name" value="M23ase_b-sheet_dom"/>
</dbReference>
<dbReference type="InterPro" id="IPR006311">
    <property type="entry name" value="TAT_signal"/>
</dbReference>
<evidence type="ECO:0000259" key="1">
    <source>
        <dbReference type="Pfam" id="PF01551"/>
    </source>
</evidence>
<dbReference type="InterPro" id="IPR011055">
    <property type="entry name" value="Dup_hybrid_motif"/>
</dbReference>
<dbReference type="RefSeq" id="WP_173804157.1">
    <property type="nucleotide sequence ID" value="NZ_JABSNM010000003.1"/>
</dbReference>
<dbReference type="Gene3D" id="2.60.40.1590">
    <property type="entry name" value="Peptidoglycan hydrolase domains"/>
    <property type="match status" value="1"/>
</dbReference>
<dbReference type="Pfam" id="PF18421">
    <property type="entry name" value="Peptidase_M23_N"/>
    <property type="match status" value="1"/>
</dbReference>
<dbReference type="Gene3D" id="2.70.70.10">
    <property type="entry name" value="Glucose Permease (Domain IIA)"/>
    <property type="match status" value="1"/>
</dbReference>